<accession>A0AAW5ECX2</accession>
<reference evidence="1" key="1">
    <citation type="submission" date="2022-02" db="EMBL/GenBank/DDBJ databases">
        <title>Fredinandcohnia quinoae sp. nov. isolated from Chenopodium quinoa seeds.</title>
        <authorList>
            <person name="Saati-Santamaria Z."/>
            <person name="Flores-Felix J.D."/>
            <person name="Igual J.M."/>
            <person name="Velazquez E."/>
            <person name="Garcia-Fraile P."/>
            <person name="Martinez-Molina E."/>
        </authorList>
    </citation>
    <scope>NUCLEOTIDE SEQUENCE</scope>
    <source>
        <strain evidence="1">SECRCQ15</strain>
    </source>
</reference>
<dbReference type="RefSeq" id="WP_240257824.1">
    <property type="nucleotide sequence ID" value="NZ_JAKTTI010000062.1"/>
</dbReference>
<organism evidence="1 2">
    <name type="scientific">Fredinandcohnia quinoae</name>
    <dbReference type="NCBI Taxonomy" id="2918902"/>
    <lineage>
        <taxon>Bacteria</taxon>
        <taxon>Bacillati</taxon>
        <taxon>Bacillota</taxon>
        <taxon>Bacilli</taxon>
        <taxon>Bacillales</taxon>
        <taxon>Bacillaceae</taxon>
        <taxon>Fredinandcohnia</taxon>
    </lineage>
</organism>
<dbReference type="AlphaFoldDB" id="A0AAW5ECX2"/>
<evidence type="ECO:0000313" key="2">
    <source>
        <dbReference type="Proteomes" id="UP001431131"/>
    </source>
</evidence>
<comment type="caution">
    <text evidence="1">The sequence shown here is derived from an EMBL/GenBank/DDBJ whole genome shotgun (WGS) entry which is preliminary data.</text>
</comment>
<keyword evidence="2" id="KW-1185">Reference proteome</keyword>
<dbReference type="SUPFAM" id="SSF54001">
    <property type="entry name" value="Cysteine proteinases"/>
    <property type="match status" value="1"/>
</dbReference>
<dbReference type="InterPro" id="IPR038765">
    <property type="entry name" value="Papain-like_cys_pep_sf"/>
</dbReference>
<dbReference type="Proteomes" id="UP001431131">
    <property type="component" value="Unassembled WGS sequence"/>
</dbReference>
<proteinExistence type="predicted"/>
<gene>
    <name evidence="1" type="ORF">MJG50_21460</name>
</gene>
<sequence>MERKVYLLLTDTGTLFTKTIKLFTKKPYNHASISLDRDLNDVYSFGRKKPRNPFIGGFVKENLQAGLFKEAKCAIYSCTISEDQFEKMIIRIKQIEEQKQRYKYNLLGLFAVAINKEFKRENAYFCSQFVATVLNDSCVIQIRKPLSLVTPHDLLDSSLFQLVYQGNLADYLKDNFEDEDIMYATVSKNRSFIRRMWSM</sequence>
<dbReference type="EMBL" id="JAKTTI010000062">
    <property type="protein sequence ID" value="MCH1627906.1"/>
    <property type="molecule type" value="Genomic_DNA"/>
</dbReference>
<evidence type="ECO:0000313" key="1">
    <source>
        <dbReference type="EMBL" id="MCH1627906.1"/>
    </source>
</evidence>
<protein>
    <submittedName>
        <fullName evidence="1">Uncharacterized protein</fullName>
    </submittedName>
</protein>
<name>A0AAW5ECX2_9BACI</name>
<dbReference type="Gene3D" id="3.90.1720.10">
    <property type="entry name" value="endopeptidase domain like (from Nostoc punctiforme)"/>
    <property type="match status" value="1"/>
</dbReference>